<dbReference type="Proteomes" id="UP000001943">
    <property type="component" value="Chromosome"/>
</dbReference>
<dbReference type="KEGG" id="aph:APH_0885"/>
<protein>
    <submittedName>
        <fullName evidence="1">Uncharacterized protein</fullName>
    </submittedName>
</protein>
<reference evidence="1 2" key="1">
    <citation type="journal article" date="2006" name="PLoS Genet.">
        <title>Comparative genomics of emerging human ehrlichiosis agents.</title>
        <authorList>
            <person name="Dunning Hotopp J.C."/>
            <person name="Lin M."/>
            <person name="Madupu R."/>
            <person name="Crabtree J."/>
            <person name="Angiuoli S.V."/>
            <person name="Eisen J.A."/>
            <person name="Seshadri R."/>
            <person name="Ren Q."/>
            <person name="Wu M."/>
            <person name="Utterback T.R."/>
            <person name="Smith S."/>
            <person name="Lewis M."/>
            <person name="Khouri H."/>
            <person name="Zhang C."/>
            <person name="Niu H."/>
            <person name="Lin Q."/>
            <person name="Ohashi N."/>
            <person name="Zhi N."/>
            <person name="Nelson W."/>
            <person name="Brinkac L.M."/>
            <person name="Dodson R.J."/>
            <person name="Rosovitz M.J."/>
            <person name="Sundaram J."/>
            <person name="Daugherty S.C."/>
            <person name="Davidsen T."/>
            <person name="Durkin A.S."/>
            <person name="Gwinn M."/>
            <person name="Haft D.H."/>
            <person name="Selengut J.D."/>
            <person name="Sullivan S.A."/>
            <person name="Zafar N."/>
            <person name="Zhou L."/>
            <person name="Benahmed F."/>
            <person name="Forberger H."/>
            <person name="Halpin R."/>
            <person name="Mulligan S."/>
            <person name="Robinson J."/>
            <person name="White O."/>
            <person name="Rikihisa Y."/>
            <person name="Tettelin H."/>
        </authorList>
    </citation>
    <scope>NUCLEOTIDE SEQUENCE [LARGE SCALE GENOMIC DNA]</scope>
    <source>
        <strain evidence="1 2">HZ</strain>
    </source>
</reference>
<accession>Q2GJJ0</accession>
<evidence type="ECO:0000313" key="2">
    <source>
        <dbReference type="Proteomes" id="UP000001943"/>
    </source>
</evidence>
<dbReference type="EnsemblBacteria" id="ABD44197">
    <property type="protein sequence ID" value="ABD44197"/>
    <property type="gene ID" value="APH_0885"/>
</dbReference>
<organism evidence="1 2">
    <name type="scientific">Anaplasma phagocytophilum (strain HZ)</name>
    <dbReference type="NCBI Taxonomy" id="212042"/>
    <lineage>
        <taxon>Bacteria</taxon>
        <taxon>Pseudomonadati</taxon>
        <taxon>Pseudomonadota</taxon>
        <taxon>Alphaproteobacteria</taxon>
        <taxon>Rickettsiales</taxon>
        <taxon>Anaplasmataceae</taxon>
        <taxon>Anaplasma</taxon>
        <taxon>phagocytophilum group</taxon>
    </lineage>
</organism>
<keyword evidence="2" id="KW-1185">Reference proteome</keyword>
<dbReference type="PaxDb" id="212042-APH_0885"/>
<gene>
    <name evidence="1" type="ordered locus">APH_0885</name>
</gene>
<name>Q2GJJ0_ANAPZ</name>
<sequence length="32" mass="3744">MFLRSEILKGKHYLQVIHGNRIGAMMLLMVEN</sequence>
<dbReference type="HOGENOM" id="CLU_3387746_0_0_5"/>
<proteinExistence type="predicted"/>
<dbReference type="EMBL" id="CP000235">
    <property type="protein sequence ID" value="ABD44197.1"/>
    <property type="molecule type" value="Genomic_DNA"/>
</dbReference>
<evidence type="ECO:0000313" key="1">
    <source>
        <dbReference type="EMBL" id="ABD44197.1"/>
    </source>
</evidence>
<dbReference type="AlphaFoldDB" id="Q2GJJ0"/>